<keyword evidence="1" id="KW-0732">Signal</keyword>
<evidence type="ECO:0000313" key="3">
    <source>
        <dbReference type="Proteomes" id="UP000249720"/>
    </source>
</evidence>
<dbReference type="AlphaFoldDB" id="A0A2W7S365"/>
<evidence type="ECO:0008006" key="4">
    <source>
        <dbReference type="Google" id="ProtNLM"/>
    </source>
</evidence>
<comment type="caution">
    <text evidence="2">The sequence shown here is derived from an EMBL/GenBank/DDBJ whole genome shotgun (WGS) entry which is preliminary data.</text>
</comment>
<feature type="signal peptide" evidence="1">
    <location>
        <begin position="1"/>
        <end position="23"/>
    </location>
</feature>
<reference evidence="2 3" key="1">
    <citation type="submission" date="2018-06" db="EMBL/GenBank/DDBJ databases">
        <title>Genomic Encyclopedia of Archaeal and Bacterial Type Strains, Phase II (KMG-II): from individual species to whole genera.</title>
        <authorList>
            <person name="Goeker M."/>
        </authorList>
    </citation>
    <scope>NUCLEOTIDE SEQUENCE [LARGE SCALE GENOMIC DNA]</scope>
    <source>
        <strain evidence="2 3">DSM 23241</strain>
    </source>
</reference>
<evidence type="ECO:0000256" key="1">
    <source>
        <dbReference type="SAM" id="SignalP"/>
    </source>
</evidence>
<organism evidence="2 3">
    <name type="scientific">Hydrotalea sandarakina</name>
    <dbReference type="NCBI Taxonomy" id="1004304"/>
    <lineage>
        <taxon>Bacteria</taxon>
        <taxon>Pseudomonadati</taxon>
        <taxon>Bacteroidota</taxon>
        <taxon>Chitinophagia</taxon>
        <taxon>Chitinophagales</taxon>
        <taxon>Chitinophagaceae</taxon>
        <taxon>Hydrotalea</taxon>
    </lineage>
</organism>
<dbReference type="InterPro" id="IPR011042">
    <property type="entry name" value="6-blade_b-propeller_TolB-like"/>
</dbReference>
<accession>A0A2W7S365</accession>
<evidence type="ECO:0000313" key="2">
    <source>
        <dbReference type="EMBL" id="PZX61399.1"/>
    </source>
</evidence>
<dbReference type="SUPFAM" id="SSF82171">
    <property type="entry name" value="DPP6 N-terminal domain-like"/>
    <property type="match status" value="1"/>
</dbReference>
<feature type="chain" id="PRO_5015887402" description="WD40 repeat protein" evidence="1">
    <location>
        <begin position="24"/>
        <end position="1140"/>
    </location>
</feature>
<dbReference type="Gene3D" id="2.120.10.30">
    <property type="entry name" value="TolB, C-terminal domain"/>
    <property type="match status" value="1"/>
</dbReference>
<dbReference type="EMBL" id="QKZV01000007">
    <property type="protein sequence ID" value="PZX61399.1"/>
    <property type="molecule type" value="Genomic_DNA"/>
</dbReference>
<keyword evidence="3" id="KW-1185">Reference proteome</keyword>
<dbReference type="Proteomes" id="UP000249720">
    <property type="component" value="Unassembled WGS sequence"/>
</dbReference>
<proteinExistence type="predicted"/>
<name>A0A2W7S365_9BACT</name>
<dbReference type="RefSeq" id="WP_245898042.1">
    <property type="nucleotide sequence ID" value="NZ_QKZV01000007.1"/>
</dbReference>
<sequence>MQMKLIHKVTIFFSFLLPVSVFAQVNMVEFGKNRVQYNQFKWKFYQSPNFNTYVTQGGTALGKFVSQVAEDNLPELEKFTEYSLQRRANIVVYNSYDDYKQSNIGLGIDWQNAGGLTKLVNNKIVVYFDGNHNHLRNQIREGIAKVLTDNILFGDDIGEFASNQALLDLPKWLTDGYVAYAAENWSTEKDDQLKSAMLSGKYNNFYQFAFDKPLLAGNAFWYYIAEHYRKENVTYFLYMARIYKSLNSASEKICKKKFKEVLDDFMQQMQDRYYKDIRQRRNAPKGVLSVSEDVSKNDYFRFQANPNPRSNNYAVVEFKKGVYKVKYVENFYDTKVLLDYGVRTNEGDINPNYPILAWDGKGTRLLVIYWDKGKIKMFVYDVLARYKRYKQDITGFEQITDASFMLDANTLILSAVKNGQTDLFIYKIDDQKVEQITNDVYDELYPSFVSFPNRSGIIFSSNRPSPNAPSNDTVLPSRYRFNIFLIDILNKSKTKQITQLTNLKYGNAKYPMQYNTNHFTFVSDENGIANRWAGFFSTQREGLDTLYYIGTELLRNPSTKELDSTLAAWRKPEPDSISYFQVYKDSTYTFPITNYQSSLLESRVAGNNDQVSETRQEGDFKYLYKLKVDATALNRRNVNARPTQYMQEVMQADKIAQGKPLNFAAANNKNNKKQPVVVDTVRHAPKNFFQNEFANDTTNTANNAEIAGNAGNSDLANVTGSNQQHNYIQQTKLFNYRLKFSADYLLAGVTNNILVNRFQPYAGGAGPIQLNNGSAINWSFRAGVSDLMEDIKFIGGIRFGTTLKDKDFFFSFQNLKHRVDWGITYYRSTQSNFFNTTPYDNQLYTNLYQFNVAYPFDQVRSLRATFGLRKDLGVIKPADQFSLKVSDTSAQYLVGHIEYVYDNTINPAQNIWNGLRWKVYFDMTEPIAGTTGGSGNQTYNVGFDARNYYKIYRNFIWATRAAGDFSFGNQKIIYYLGGTDGWVNPKFNSANQPAPDQTYAFQSLALNMRGYNQNVANGNNAVVINSELRLPLFSTLFNKPINNAFLRNFQVIQFIDLGTAWNGKFNGIQRPTEIFPSPNPQANPINVRIDAGGLGPFAGGYGFGVRSTLLGYFIRADLGWPMKGVFRGPSVFYLSLGLDF</sequence>
<dbReference type="Gene3D" id="2.40.160.50">
    <property type="entry name" value="membrane protein fhac: a member of the omp85/tpsb transporter family"/>
    <property type="match status" value="1"/>
</dbReference>
<protein>
    <recommendedName>
        <fullName evidence="4">WD40 repeat protein</fullName>
    </recommendedName>
</protein>
<gene>
    <name evidence="2" type="ORF">LX80_02129</name>
</gene>